<comment type="caution">
    <text evidence="1">The sequence shown here is derived from an EMBL/GenBank/DDBJ whole genome shotgun (WGS) entry which is preliminary data.</text>
</comment>
<reference evidence="1 2" key="1">
    <citation type="journal article" date="2019" name="Genome Biol. Evol.">
        <title>Insights into the evolution of the New World diploid cottons (Gossypium, subgenus Houzingenia) based on genome sequencing.</title>
        <authorList>
            <person name="Grover C.E."/>
            <person name="Arick M.A. 2nd"/>
            <person name="Thrash A."/>
            <person name="Conover J.L."/>
            <person name="Sanders W.S."/>
            <person name="Peterson D.G."/>
            <person name="Frelichowski J.E."/>
            <person name="Scheffler J.A."/>
            <person name="Scheffler B.E."/>
            <person name="Wendel J.F."/>
        </authorList>
    </citation>
    <scope>NUCLEOTIDE SEQUENCE [LARGE SCALE GENOMIC DNA]</scope>
    <source>
        <strain evidence="1">185</strain>
        <tissue evidence="1">Leaf</tissue>
    </source>
</reference>
<organism evidence="1 2">
    <name type="scientific">Gossypium aridum</name>
    <name type="common">American cotton</name>
    <name type="synonym">Erioxylum aridum</name>
    <dbReference type="NCBI Taxonomy" id="34290"/>
    <lineage>
        <taxon>Eukaryota</taxon>
        <taxon>Viridiplantae</taxon>
        <taxon>Streptophyta</taxon>
        <taxon>Embryophyta</taxon>
        <taxon>Tracheophyta</taxon>
        <taxon>Spermatophyta</taxon>
        <taxon>Magnoliopsida</taxon>
        <taxon>eudicotyledons</taxon>
        <taxon>Gunneridae</taxon>
        <taxon>Pentapetalae</taxon>
        <taxon>rosids</taxon>
        <taxon>malvids</taxon>
        <taxon>Malvales</taxon>
        <taxon>Malvaceae</taxon>
        <taxon>Malvoideae</taxon>
        <taxon>Gossypium</taxon>
    </lineage>
</organism>
<evidence type="ECO:0000313" key="1">
    <source>
        <dbReference type="EMBL" id="MBA0680377.1"/>
    </source>
</evidence>
<dbReference type="Proteomes" id="UP000593577">
    <property type="component" value="Unassembled WGS sequence"/>
</dbReference>
<gene>
    <name evidence="1" type="ORF">Goari_012080</name>
</gene>
<sequence>MENTIKVNTASMLLTYIALLWWRCRSIGKRQSEIGIWQEFQYELKGQFYLEFSKKKLDQCCDG</sequence>
<proteinExistence type="predicted"/>
<dbReference type="EMBL" id="JABFAA010000004">
    <property type="protein sequence ID" value="MBA0680377.1"/>
    <property type="molecule type" value="Genomic_DNA"/>
</dbReference>
<protein>
    <submittedName>
        <fullName evidence="1">Uncharacterized protein</fullName>
    </submittedName>
</protein>
<accession>A0A7J8WZ89</accession>
<keyword evidence="2" id="KW-1185">Reference proteome</keyword>
<dbReference type="AlphaFoldDB" id="A0A7J8WZ89"/>
<name>A0A7J8WZ89_GOSAI</name>
<evidence type="ECO:0000313" key="2">
    <source>
        <dbReference type="Proteomes" id="UP000593577"/>
    </source>
</evidence>